<gene>
    <name evidence="1" type="ORF">GPJ16_02195</name>
</gene>
<organism evidence="1 2">
    <name type="scientific">Microcystis aeruginosa G11-04</name>
    <dbReference type="NCBI Taxonomy" id="2685956"/>
    <lineage>
        <taxon>Bacteria</taxon>
        <taxon>Bacillati</taxon>
        <taxon>Cyanobacteriota</taxon>
        <taxon>Cyanophyceae</taxon>
        <taxon>Oscillatoriophycideae</taxon>
        <taxon>Chroococcales</taxon>
        <taxon>Microcystaceae</taxon>
        <taxon>Microcystis</taxon>
    </lineage>
</organism>
<reference evidence="1" key="1">
    <citation type="journal article" date="2019" name="Mol. Ecol.">
        <title>Genome evolution and host-microbiome shifts correspond with intraspecific niche divergence within harmful algal bloom-forming Microcystis aeruginosa.</title>
        <authorList>
            <person name="Jackrel S.L."/>
            <person name="White J.D."/>
            <person name="Evans J.T."/>
            <person name="Buffin K."/>
            <person name="Hayden K."/>
            <person name="Sarnelle O."/>
            <person name="Denef V.J."/>
        </authorList>
    </citation>
    <scope>NUCLEOTIDE SEQUENCE</scope>
    <source>
        <strain evidence="1">G11-04</strain>
    </source>
</reference>
<comment type="caution">
    <text evidence="1">The sequence shown here is derived from an EMBL/GenBank/DDBJ whole genome shotgun (WGS) entry which is preliminary data.</text>
</comment>
<proteinExistence type="predicted"/>
<evidence type="ECO:0000313" key="2">
    <source>
        <dbReference type="Proteomes" id="UP000799330"/>
    </source>
</evidence>
<dbReference type="EMBL" id="JAADAI010000015">
    <property type="protein sequence ID" value="NCS55823.1"/>
    <property type="molecule type" value="Genomic_DNA"/>
</dbReference>
<evidence type="ECO:0000313" key="1">
    <source>
        <dbReference type="EMBL" id="NCS55823.1"/>
    </source>
</evidence>
<protein>
    <submittedName>
        <fullName evidence="1">Uncharacterized protein</fullName>
    </submittedName>
</protein>
<dbReference type="Proteomes" id="UP000799330">
    <property type="component" value="Unassembled WGS sequence"/>
</dbReference>
<accession>A0A966L3D6</accession>
<name>A0A966L3D6_MICAE</name>
<sequence length="176" mass="19493">MSGKLSLFFFLPHRNEESRSLIFSLVLGIAASTLTNSLPENLTFNSRKILAQDQAPSCPLPPDLAITFRNSECQAITLEKPQTFFRYYSDENSKKGRFLTTDQYATNVEAIRNLALDQKWITPNQATKVVSVTLPAGTTVYQGIVAPQNPADCYPGGGQQTFIKDSRDANIQWGEG</sequence>
<dbReference type="AlphaFoldDB" id="A0A966L3D6"/>